<sequence length="50" mass="5442">MDIQQSGLVSPAELITGYLNGILFMIQSTTPVIIPKSNNNGPYVCYRGLN</sequence>
<evidence type="ECO:0000313" key="1">
    <source>
        <dbReference type="EMBL" id="KAA1092738.1"/>
    </source>
</evidence>
<dbReference type="AlphaFoldDB" id="A0A5B0P192"/>
<dbReference type="Proteomes" id="UP000324748">
    <property type="component" value="Unassembled WGS sequence"/>
</dbReference>
<evidence type="ECO:0000313" key="3">
    <source>
        <dbReference type="Proteomes" id="UP000324748"/>
    </source>
</evidence>
<proteinExistence type="predicted"/>
<evidence type="ECO:0000313" key="4">
    <source>
        <dbReference type="Proteomes" id="UP000325313"/>
    </source>
</evidence>
<reference evidence="3 4" key="1">
    <citation type="submission" date="2019-05" db="EMBL/GenBank/DDBJ databases">
        <title>Emergence of the Ug99 lineage of the wheat stem rust pathogen through somatic hybridization.</title>
        <authorList>
            <person name="Li F."/>
            <person name="Upadhyaya N.M."/>
            <person name="Sperschneider J."/>
            <person name="Matny O."/>
            <person name="Nguyen-Phuc H."/>
            <person name="Mago R."/>
            <person name="Raley C."/>
            <person name="Miller M.E."/>
            <person name="Silverstein K.A.T."/>
            <person name="Henningsen E."/>
            <person name="Hirsch C.D."/>
            <person name="Visser B."/>
            <person name="Pretorius Z.A."/>
            <person name="Steffenson B.J."/>
            <person name="Schwessinger B."/>
            <person name="Dodds P.N."/>
            <person name="Figueroa M."/>
        </authorList>
    </citation>
    <scope>NUCLEOTIDE SEQUENCE [LARGE SCALE GENOMIC DNA]</scope>
    <source>
        <strain evidence="1">21-0</strain>
        <strain evidence="2 4">Ug99</strain>
    </source>
</reference>
<dbReference type="EMBL" id="VSWC01000080">
    <property type="protein sequence ID" value="KAA1092738.1"/>
    <property type="molecule type" value="Genomic_DNA"/>
</dbReference>
<name>A0A5B0P192_PUCGR</name>
<comment type="caution">
    <text evidence="2">The sequence shown here is derived from an EMBL/GenBank/DDBJ whole genome shotgun (WGS) entry which is preliminary data.</text>
</comment>
<dbReference type="Proteomes" id="UP000325313">
    <property type="component" value="Unassembled WGS sequence"/>
</dbReference>
<organism evidence="2 4">
    <name type="scientific">Puccinia graminis f. sp. tritici</name>
    <dbReference type="NCBI Taxonomy" id="56615"/>
    <lineage>
        <taxon>Eukaryota</taxon>
        <taxon>Fungi</taxon>
        <taxon>Dikarya</taxon>
        <taxon>Basidiomycota</taxon>
        <taxon>Pucciniomycotina</taxon>
        <taxon>Pucciniomycetes</taxon>
        <taxon>Pucciniales</taxon>
        <taxon>Pucciniaceae</taxon>
        <taxon>Puccinia</taxon>
    </lineage>
</organism>
<keyword evidence="3" id="KW-1185">Reference proteome</keyword>
<dbReference type="EMBL" id="VDEP01000373">
    <property type="protein sequence ID" value="KAA1093838.1"/>
    <property type="molecule type" value="Genomic_DNA"/>
</dbReference>
<accession>A0A5B0P192</accession>
<gene>
    <name evidence="1" type="ORF">PGT21_012425</name>
    <name evidence="2" type="ORF">PGTUg99_031578</name>
</gene>
<evidence type="ECO:0000313" key="2">
    <source>
        <dbReference type="EMBL" id="KAA1093838.1"/>
    </source>
</evidence>
<protein>
    <submittedName>
        <fullName evidence="2">Uncharacterized protein</fullName>
    </submittedName>
</protein>